<proteinExistence type="predicted"/>
<evidence type="ECO:0000313" key="1">
    <source>
        <dbReference type="EMBL" id="PSM40856.1"/>
    </source>
</evidence>
<evidence type="ECO:0008006" key="3">
    <source>
        <dbReference type="Google" id="ProtNLM"/>
    </source>
</evidence>
<dbReference type="AlphaFoldDB" id="A0A2P8Q3M0"/>
<organism evidence="1 2">
    <name type="scientific">Streptomyces dioscori</name>
    <dbReference type="NCBI Taxonomy" id="2109333"/>
    <lineage>
        <taxon>Bacteria</taxon>
        <taxon>Bacillati</taxon>
        <taxon>Actinomycetota</taxon>
        <taxon>Actinomycetes</taxon>
        <taxon>Kitasatosporales</taxon>
        <taxon>Streptomycetaceae</taxon>
        <taxon>Streptomyces</taxon>
        <taxon>Streptomyces aurantiacus group</taxon>
    </lineage>
</organism>
<dbReference type="InterPro" id="IPR039498">
    <property type="entry name" value="NTP_transf_5"/>
</dbReference>
<sequence length="400" mass="44159">MRASELIASVGPHPESVAAAWRDHMDAEPPRGSGEPLVDWSHVLVLALRHQVCRLLWDALEAASLADRVPVGIAEELCFHARTTETRHEELTAALRELAEAEPEVVARSVLLKGGALLGEYGHPAHRPMNDFDVLFSAADFEAVEPRFAELGYWRKESLNGPTYYRDRAGPGGPLCMDVHVAGPSKYWRPESALGAWLDDTEPLTGPGGVLCRRLSPEFELLNVVTHLHEHLGSWIHTLGDDDIALVRVCDVELLAERRPVDLERCWRLAVAQGLHGEFALGLWAVDRLRGGLPGPLSALAPAVERVAAVGEFVALPGGTAVEWSVPLRERAFLTDRTDLVFEALHKGLPDPERIRMADVENIDAWRNWYQELGARSGYRERVENLGARARDLLSGLSVN</sequence>
<gene>
    <name evidence="1" type="ORF">C6Y14_22845</name>
</gene>
<name>A0A2P8Q3M0_9ACTN</name>
<dbReference type="Proteomes" id="UP000240429">
    <property type="component" value="Unassembled WGS sequence"/>
</dbReference>
<evidence type="ECO:0000313" key="2">
    <source>
        <dbReference type="Proteomes" id="UP000240429"/>
    </source>
</evidence>
<reference evidence="1 2" key="1">
    <citation type="submission" date="2018-03" db="EMBL/GenBank/DDBJ databases">
        <title>Streptomyces dioscori sp. nov., a novel endophytic actinobacterium isolated from bulbil of Dioscorea bulbifera L.</title>
        <authorList>
            <person name="Zhikuan W."/>
        </authorList>
    </citation>
    <scope>NUCLEOTIDE SEQUENCE [LARGE SCALE GENOMIC DNA]</scope>
    <source>
        <strain evidence="1 2">A217</strain>
    </source>
</reference>
<protein>
    <recommendedName>
        <fullName evidence="3">Nucleotidyltransferase family protein</fullName>
    </recommendedName>
</protein>
<comment type="caution">
    <text evidence="1">The sequence shown here is derived from an EMBL/GenBank/DDBJ whole genome shotgun (WGS) entry which is preliminary data.</text>
</comment>
<accession>A0A2P8Q3M0</accession>
<dbReference type="Pfam" id="PF14907">
    <property type="entry name" value="NTP_transf_5"/>
    <property type="match status" value="1"/>
</dbReference>
<dbReference type="RefSeq" id="WP_107018662.1">
    <property type="nucleotide sequence ID" value="NZ_KZ679046.1"/>
</dbReference>
<dbReference type="OrthoDB" id="5180909at2"/>
<dbReference type="EMBL" id="PYBJ01000016">
    <property type="protein sequence ID" value="PSM40856.1"/>
    <property type="molecule type" value="Genomic_DNA"/>
</dbReference>
<keyword evidence="2" id="KW-1185">Reference proteome</keyword>